<dbReference type="PANTHER" id="PTHR35797">
    <property type="entry name" value="PROTEASE-RELATED"/>
    <property type="match status" value="1"/>
</dbReference>
<feature type="transmembrane region" description="Helical" evidence="1">
    <location>
        <begin position="250"/>
        <end position="272"/>
    </location>
</feature>
<dbReference type="InterPro" id="IPR003675">
    <property type="entry name" value="Rce1/LyrA-like_dom"/>
</dbReference>
<keyword evidence="1" id="KW-0812">Transmembrane</keyword>
<evidence type="ECO:0000313" key="4">
    <source>
        <dbReference type="Proteomes" id="UP000635565"/>
    </source>
</evidence>
<dbReference type="PANTHER" id="PTHR35797:SF1">
    <property type="entry name" value="PROTEASE"/>
    <property type="match status" value="1"/>
</dbReference>
<keyword evidence="4" id="KW-1185">Reference proteome</keyword>
<evidence type="ECO:0000256" key="1">
    <source>
        <dbReference type="SAM" id="Phobius"/>
    </source>
</evidence>
<feature type="transmembrane region" description="Helical" evidence="1">
    <location>
        <begin position="278"/>
        <end position="300"/>
    </location>
</feature>
<comment type="caution">
    <text evidence="3">The sequence shown here is derived from an EMBL/GenBank/DDBJ whole genome shotgun (WGS) entry which is preliminary data.</text>
</comment>
<feature type="transmembrane region" description="Helical" evidence="1">
    <location>
        <begin position="26"/>
        <end position="47"/>
    </location>
</feature>
<protein>
    <submittedName>
        <fullName evidence="3">Abortive infection protein</fullName>
    </submittedName>
</protein>
<name>A0ABQ3VPQ9_9CHLR</name>
<dbReference type="EMBL" id="BNJJ01000017">
    <property type="protein sequence ID" value="GHO87363.1"/>
    <property type="molecule type" value="Genomic_DNA"/>
</dbReference>
<gene>
    <name evidence="3" type="ORF">KSZ_53690</name>
</gene>
<proteinExistence type="predicted"/>
<dbReference type="Pfam" id="PF02517">
    <property type="entry name" value="Rce1-like"/>
    <property type="match status" value="1"/>
</dbReference>
<feature type="transmembrane region" description="Helical" evidence="1">
    <location>
        <begin position="145"/>
        <end position="165"/>
    </location>
</feature>
<dbReference type="RefSeq" id="WP_201364932.1">
    <property type="nucleotide sequence ID" value="NZ_BNJJ01000017.1"/>
</dbReference>
<feature type="transmembrane region" description="Helical" evidence="1">
    <location>
        <begin position="219"/>
        <end position="243"/>
    </location>
</feature>
<accession>A0ABQ3VPQ9</accession>
<feature type="transmembrane region" description="Helical" evidence="1">
    <location>
        <begin position="53"/>
        <end position="73"/>
    </location>
</feature>
<sequence length="320" mass="35378">MDTRGHMDALPADAPNTATAVNWKGIGWYLVLTFGFSWSAFVLLKLVGVPFPLRTVLGMFGPTLAALLVRWLRHEGFGDAGLRLRGKEYKGNRRIWLFYVAAYLLPIILLALGFGLAILLHLQQWVLAEKMGHLLRILPKGNQPLLSPSSLGLLLILASLTINLPRTMGATFGEEFGWRGYLLPRLMPLGNVRASLLVGVIWGLWHAPLIVLDRYEFSGLYPALGVFFFLLSTIPYSIMFTWLRVRTGSIWPIVLAHAVVNNFVGSVIGYAMTVGNPYIGAPLGIVGVLPWFIFSGWLIYTKRLQPAQAVQPALTTPATV</sequence>
<reference evidence="3 4" key="1">
    <citation type="journal article" date="2021" name="Int. J. Syst. Evol. Microbiol.">
        <title>Reticulibacter mediterranei gen. nov., sp. nov., within the new family Reticulibacteraceae fam. nov., and Ktedonospora formicarum gen. nov., sp. nov., Ktedonobacter robiniae sp. nov., Dictyobacter formicarum sp. nov. and Dictyobacter arantiisoli sp. nov., belonging to the class Ktedonobacteria.</title>
        <authorList>
            <person name="Yabe S."/>
            <person name="Zheng Y."/>
            <person name="Wang C.M."/>
            <person name="Sakai Y."/>
            <person name="Abe K."/>
            <person name="Yokota A."/>
            <person name="Donadio S."/>
            <person name="Cavaletti L."/>
            <person name="Monciardini P."/>
        </authorList>
    </citation>
    <scope>NUCLEOTIDE SEQUENCE [LARGE SCALE GENOMIC DNA]</scope>
    <source>
        <strain evidence="3 4">SOSP1-9</strain>
    </source>
</reference>
<feature type="transmembrane region" description="Helical" evidence="1">
    <location>
        <begin position="186"/>
        <end position="207"/>
    </location>
</feature>
<feature type="domain" description="CAAX prenyl protease 2/Lysostaphin resistance protein A-like" evidence="2">
    <location>
        <begin position="167"/>
        <end position="261"/>
    </location>
</feature>
<keyword evidence="1" id="KW-1133">Transmembrane helix</keyword>
<dbReference type="Proteomes" id="UP000635565">
    <property type="component" value="Unassembled WGS sequence"/>
</dbReference>
<keyword evidence="1" id="KW-0472">Membrane</keyword>
<evidence type="ECO:0000313" key="3">
    <source>
        <dbReference type="EMBL" id="GHO87363.1"/>
    </source>
</evidence>
<feature type="transmembrane region" description="Helical" evidence="1">
    <location>
        <begin position="94"/>
        <end position="125"/>
    </location>
</feature>
<organism evidence="3 4">
    <name type="scientific">Dictyobacter formicarum</name>
    <dbReference type="NCBI Taxonomy" id="2778368"/>
    <lineage>
        <taxon>Bacteria</taxon>
        <taxon>Bacillati</taxon>
        <taxon>Chloroflexota</taxon>
        <taxon>Ktedonobacteria</taxon>
        <taxon>Ktedonobacterales</taxon>
        <taxon>Dictyobacteraceae</taxon>
        <taxon>Dictyobacter</taxon>
    </lineage>
</organism>
<dbReference type="InterPro" id="IPR042150">
    <property type="entry name" value="MmRce1-like"/>
</dbReference>
<evidence type="ECO:0000259" key="2">
    <source>
        <dbReference type="Pfam" id="PF02517"/>
    </source>
</evidence>